<dbReference type="Gene3D" id="1.10.10.10">
    <property type="entry name" value="Winged helix-like DNA-binding domain superfamily/Winged helix DNA-binding domain"/>
    <property type="match status" value="1"/>
</dbReference>
<keyword evidence="4" id="KW-1185">Reference proteome</keyword>
<dbReference type="InterPro" id="IPR051534">
    <property type="entry name" value="CBASS_pafABC_assoc_protein"/>
</dbReference>
<gene>
    <name evidence="3" type="ORF">IW245_004458</name>
</gene>
<dbReference type="Pfam" id="PF13280">
    <property type="entry name" value="WYL"/>
    <property type="match status" value="1"/>
</dbReference>
<evidence type="ECO:0000313" key="3">
    <source>
        <dbReference type="EMBL" id="MBG6138264.1"/>
    </source>
</evidence>
<evidence type="ECO:0000259" key="1">
    <source>
        <dbReference type="Pfam" id="PF08279"/>
    </source>
</evidence>
<feature type="domain" description="Helix-turn-helix type 11" evidence="1">
    <location>
        <begin position="6"/>
        <end position="62"/>
    </location>
</feature>
<dbReference type="InterPro" id="IPR026881">
    <property type="entry name" value="WYL_dom"/>
</dbReference>
<dbReference type="Proteomes" id="UP000622552">
    <property type="component" value="Unassembled WGS sequence"/>
</dbReference>
<proteinExistence type="predicted"/>
<dbReference type="InterPro" id="IPR036390">
    <property type="entry name" value="WH_DNA-bd_sf"/>
</dbReference>
<dbReference type="PANTHER" id="PTHR34580:SF1">
    <property type="entry name" value="PROTEIN PAFC"/>
    <property type="match status" value="1"/>
</dbReference>
<sequence length="231" mass="25256">MNRTDRLYALVEELRAVAPRPRSARWLAARFEVSSRTVERDLSALQQSGVPIYAEPGRTGGYVLDRSHTLPPVNVTPSEAIAMAVALHKLAGTPFEEGGRAALHKLLAVMPAGDVSATRDLAERVHMVGPPQAPVPRAIAEALTAGRALRLIYLDKQGAESTRVVEPLGYVGGRAWYLLAWCRLRDAARVFRLDRIVAVERLDDPVRPRTFGRDQLDIPCDLLNGVPVVGS</sequence>
<dbReference type="InterPro" id="IPR036388">
    <property type="entry name" value="WH-like_DNA-bd_sf"/>
</dbReference>
<dbReference type="InterPro" id="IPR013196">
    <property type="entry name" value="HTH_11"/>
</dbReference>
<reference evidence="3" key="1">
    <citation type="submission" date="2020-11" db="EMBL/GenBank/DDBJ databases">
        <title>Sequencing the genomes of 1000 actinobacteria strains.</title>
        <authorList>
            <person name="Klenk H.-P."/>
        </authorList>
    </citation>
    <scope>NUCLEOTIDE SEQUENCE</scope>
    <source>
        <strain evidence="3">DSM 45356</strain>
    </source>
</reference>
<name>A0A8J7GG14_9ACTN</name>
<evidence type="ECO:0000259" key="2">
    <source>
        <dbReference type="Pfam" id="PF13280"/>
    </source>
</evidence>
<dbReference type="PANTHER" id="PTHR34580">
    <property type="match status" value="1"/>
</dbReference>
<dbReference type="AlphaFoldDB" id="A0A8J7GG14"/>
<keyword evidence="3" id="KW-0238">DNA-binding</keyword>
<dbReference type="GO" id="GO:0003677">
    <property type="term" value="F:DNA binding"/>
    <property type="evidence" value="ECO:0007669"/>
    <property type="project" value="UniProtKB-KW"/>
</dbReference>
<dbReference type="SUPFAM" id="SSF46785">
    <property type="entry name" value="Winged helix' DNA-binding domain"/>
    <property type="match status" value="1"/>
</dbReference>
<dbReference type="EMBL" id="JADOUF010000001">
    <property type="protein sequence ID" value="MBG6138264.1"/>
    <property type="molecule type" value="Genomic_DNA"/>
</dbReference>
<dbReference type="RefSeq" id="WP_197005041.1">
    <property type="nucleotide sequence ID" value="NZ_BONS01000017.1"/>
</dbReference>
<dbReference type="PROSITE" id="PS52050">
    <property type="entry name" value="WYL"/>
    <property type="match status" value="1"/>
</dbReference>
<protein>
    <submittedName>
        <fullName evidence="3">Putative DNA-binding transcriptional regulator YafY</fullName>
    </submittedName>
</protein>
<accession>A0A8J7GG14</accession>
<organism evidence="3 4">
    <name type="scientific">Longispora fulva</name>
    <dbReference type="NCBI Taxonomy" id="619741"/>
    <lineage>
        <taxon>Bacteria</taxon>
        <taxon>Bacillati</taxon>
        <taxon>Actinomycetota</taxon>
        <taxon>Actinomycetes</taxon>
        <taxon>Micromonosporales</taxon>
        <taxon>Micromonosporaceae</taxon>
        <taxon>Longispora</taxon>
    </lineage>
</organism>
<evidence type="ECO:0000313" key="4">
    <source>
        <dbReference type="Proteomes" id="UP000622552"/>
    </source>
</evidence>
<dbReference type="Pfam" id="PF08279">
    <property type="entry name" value="HTH_11"/>
    <property type="match status" value="1"/>
</dbReference>
<comment type="caution">
    <text evidence="3">The sequence shown here is derived from an EMBL/GenBank/DDBJ whole genome shotgun (WGS) entry which is preliminary data.</text>
</comment>
<feature type="domain" description="WYL" evidence="2">
    <location>
        <begin position="137"/>
        <end position="200"/>
    </location>
</feature>